<feature type="region of interest" description="Disordered" evidence="1">
    <location>
        <begin position="1"/>
        <end position="21"/>
    </location>
</feature>
<reference evidence="3 4" key="1">
    <citation type="submission" date="2023-08" db="EMBL/GenBank/DDBJ databases">
        <title>Microbacterium aquilitoris sp. nov. and Microbacterium gwkjibeachense sp. nov., isolated from beach.</title>
        <authorList>
            <person name="Lee S.D."/>
            <person name="Yang H."/>
            <person name="Kim I."/>
        </authorList>
    </citation>
    <scope>NUCLEOTIDE SEQUENCE [LARGE SCALE GENOMIC DNA]</scope>
    <source>
        <strain evidence="3 4">KSW4-11</strain>
    </source>
</reference>
<dbReference type="Pfam" id="PF14452">
    <property type="entry name" value="Multi_ubiq"/>
    <property type="match status" value="1"/>
</dbReference>
<feature type="domain" description="Multi-ubiquitin" evidence="2">
    <location>
        <begin position="26"/>
        <end position="97"/>
    </location>
</feature>
<sequence>MADQHNITDDEFETSDRGRPNGNVIEIFVNARPHLVDGKEVTYEQVVELAFPGQAPGADTEYIVTYTRAQHGNESGSLTPGGRVRVKKGTSFAVQITTRS</sequence>
<gene>
    <name evidence="3" type="ORF">Q9S71_02345</name>
</gene>
<comment type="caution">
    <text evidence="3">The sequence shown here is derived from an EMBL/GenBank/DDBJ whole genome shotgun (WGS) entry which is preliminary data.</text>
</comment>
<organism evidence="3 4">
    <name type="scientific">Microbacterium gawkjiense</name>
    <dbReference type="NCBI Taxonomy" id="3067309"/>
    <lineage>
        <taxon>Bacteria</taxon>
        <taxon>Bacillati</taxon>
        <taxon>Actinomycetota</taxon>
        <taxon>Actinomycetes</taxon>
        <taxon>Micrococcales</taxon>
        <taxon>Microbacteriaceae</taxon>
        <taxon>Microbacterium</taxon>
    </lineage>
</organism>
<name>A0ABU3G751_9MICO</name>
<keyword evidence="4" id="KW-1185">Reference proteome</keyword>
<evidence type="ECO:0000259" key="2">
    <source>
        <dbReference type="Pfam" id="PF14452"/>
    </source>
</evidence>
<evidence type="ECO:0000313" key="4">
    <source>
        <dbReference type="Proteomes" id="UP001251849"/>
    </source>
</evidence>
<proteinExistence type="predicted"/>
<accession>A0ABU3G751</accession>
<evidence type="ECO:0000256" key="1">
    <source>
        <dbReference type="SAM" id="MobiDB-lite"/>
    </source>
</evidence>
<dbReference type="InterPro" id="IPR027802">
    <property type="entry name" value="Multi-ubiquitin_dom"/>
</dbReference>
<protein>
    <submittedName>
        <fullName evidence="3">Multiubiquitin domain-containing protein</fullName>
    </submittedName>
</protein>
<evidence type="ECO:0000313" key="3">
    <source>
        <dbReference type="EMBL" id="MDT3315654.1"/>
    </source>
</evidence>
<dbReference type="EMBL" id="JAUZVV010000001">
    <property type="protein sequence ID" value="MDT3315654.1"/>
    <property type="molecule type" value="Genomic_DNA"/>
</dbReference>
<dbReference type="Proteomes" id="UP001251849">
    <property type="component" value="Unassembled WGS sequence"/>
</dbReference>
<dbReference type="RefSeq" id="WP_311860275.1">
    <property type="nucleotide sequence ID" value="NZ_JAUZVV010000001.1"/>
</dbReference>